<evidence type="ECO:0000313" key="3">
    <source>
        <dbReference type="EMBL" id="MDN4605969.1"/>
    </source>
</evidence>
<organism evidence="3 4">
    <name type="scientific">Sporosarcina highlanderae</name>
    <dbReference type="NCBI Taxonomy" id="3035916"/>
    <lineage>
        <taxon>Bacteria</taxon>
        <taxon>Bacillati</taxon>
        <taxon>Bacillota</taxon>
        <taxon>Bacilli</taxon>
        <taxon>Bacillales</taxon>
        <taxon>Caryophanaceae</taxon>
        <taxon>Sporosarcina</taxon>
    </lineage>
</organism>
<keyword evidence="4" id="KW-1185">Reference proteome</keyword>
<protein>
    <submittedName>
        <fullName evidence="3">Efflux RND transporter periplasmic adaptor subunit</fullName>
    </submittedName>
</protein>
<evidence type="ECO:0000256" key="1">
    <source>
        <dbReference type="ARBA" id="ARBA00004196"/>
    </source>
</evidence>
<comment type="subcellular location">
    <subcellularLocation>
        <location evidence="1">Cell envelope</location>
    </subcellularLocation>
</comment>
<dbReference type="InterPro" id="IPR050465">
    <property type="entry name" value="UPF0194_transport"/>
</dbReference>
<keyword evidence="2" id="KW-0175">Coiled coil</keyword>
<name>A0ABT8JP75_9BACL</name>
<proteinExistence type="predicted"/>
<dbReference type="RefSeq" id="WP_301241496.1">
    <property type="nucleotide sequence ID" value="NZ_JAROCC010000001.1"/>
</dbReference>
<dbReference type="PANTHER" id="PTHR32347:SF23">
    <property type="entry name" value="BLL5650 PROTEIN"/>
    <property type="match status" value="1"/>
</dbReference>
<sequence length="421" mass="47526">MNKRMSITVALIVSTFIAVNVHLLFSENSMISKSVYVTKYERMTPGHFKEEIHKEGLISPQETFTVYVGNDETIEQWLVKEADKVRTGDEIALLQTEHAESQLAAWRSEEEGLLEQRNSIESIISNLESDRWSADDSTNANTTETLDETNIEVNINVQVSQDGTYAQAIAEAERELSEINRKLTVVQTQLTQNSARPALISPVDGTVANVNKFGTTLATELYSDAKLVTSYVSLEEWQKIEVGDSVRIQESNLNIVIEGNVLFISEVPATDDRWKQAYESLDSNERKNPLELYEILIQPADELSALPFGANVNAEITVNEADAVSVKIHWLESYTNGRAVAYKLDDHGRASKTEVIVPFESMNRAVITDGLKIGDVVIYDENLSKYRTPFKVFLPFPLELPEKENWRGFGWKNYIKYGFLE</sequence>
<comment type="caution">
    <text evidence="3">The sequence shown here is derived from an EMBL/GenBank/DDBJ whole genome shotgun (WGS) entry which is preliminary data.</text>
</comment>
<evidence type="ECO:0000313" key="4">
    <source>
        <dbReference type="Proteomes" id="UP001175097"/>
    </source>
</evidence>
<accession>A0ABT8JP75</accession>
<dbReference type="PANTHER" id="PTHR32347">
    <property type="entry name" value="EFFLUX SYSTEM COMPONENT YKNX-RELATED"/>
    <property type="match status" value="1"/>
</dbReference>
<reference evidence="3" key="1">
    <citation type="submission" date="2023-03" db="EMBL/GenBank/DDBJ databases">
        <title>MT1 and MT2 Draft Genomes of Novel Species.</title>
        <authorList>
            <person name="Venkateswaran K."/>
        </authorList>
    </citation>
    <scope>NUCLEOTIDE SEQUENCE</scope>
    <source>
        <strain evidence="3">F6_3S_P_2</strain>
    </source>
</reference>
<gene>
    <name evidence="3" type="ORF">P5G49_00575</name>
</gene>
<dbReference type="EMBL" id="JAROCC010000001">
    <property type="protein sequence ID" value="MDN4605969.1"/>
    <property type="molecule type" value="Genomic_DNA"/>
</dbReference>
<dbReference type="Gene3D" id="2.40.420.20">
    <property type="match status" value="1"/>
</dbReference>
<evidence type="ECO:0000256" key="2">
    <source>
        <dbReference type="ARBA" id="ARBA00023054"/>
    </source>
</evidence>
<dbReference type="Proteomes" id="UP001175097">
    <property type="component" value="Unassembled WGS sequence"/>
</dbReference>